<dbReference type="OrthoDB" id="9804312at2"/>
<protein>
    <submittedName>
        <fullName evidence="3">Tellurite resistance protein TehB</fullName>
    </submittedName>
</protein>
<evidence type="ECO:0000313" key="3">
    <source>
        <dbReference type="EMBL" id="CCJ72482.1"/>
    </source>
</evidence>
<reference evidence="2 5" key="3">
    <citation type="journal article" date="2016" name="Genome Announc.">
        <title>Fully Closed Genome Sequences of Five Type Strains of the Genus Cronobacter and One Cronobacter sakazakii Strain.</title>
        <authorList>
            <person name="Moine D."/>
            <person name="Kassam M."/>
            <person name="Baert L."/>
            <person name="Tang Y."/>
            <person name="Barretto C."/>
            <person name="Ngom Bru C."/>
            <person name="Klijn A."/>
            <person name="Descombes P."/>
        </authorList>
    </citation>
    <scope>NUCLEOTIDE SEQUENCE [LARGE SCALE GENOMIC DNA]</scope>
    <source>
        <strain evidence="2 5">LMG 26250</strain>
    </source>
</reference>
<evidence type="ECO:0000313" key="4">
    <source>
        <dbReference type="Proteomes" id="UP000009340"/>
    </source>
</evidence>
<dbReference type="SUPFAM" id="SSF53335">
    <property type="entry name" value="S-adenosyl-L-methionine-dependent methyltransferases"/>
    <property type="match status" value="1"/>
</dbReference>
<reference evidence="5" key="2">
    <citation type="submission" date="2015-09" db="EMBL/GenBank/DDBJ databases">
        <title>Cronobacter genome sequencing and assembly.</title>
        <authorList>
            <person name="Descombes P."/>
            <person name="Baert L."/>
            <person name="Ngom-Bru C."/>
            <person name="Barretto C."/>
        </authorList>
    </citation>
    <scope>NUCLEOTIDE SEQUENCE [LARGE SCALE GENOMIC DNA]</scope>
    <source>
        <strain evidence="5">LMG 26250</strain>
    </source>
</reference>
<dbReference type="PANTHER" id="PTHR43861">
    <property type="entry name" value="TRANS-ACONITATE 2-METHYLTRANSFERASE-RELATED"/>
    <property type="match status" value="1"/>
</dbReference>
<sequence>MNVRADNYFTEKYGLTATHSDVVNAINYVQPGRALDLGCGNGRNSLYLAARGFTVTAWDKNPASVANLERIVAAEGLNNLHTAVKDLNTLHFDGEYDFILSTVVMMFLERQAIPGLIANMQRCTAPGGYNLIVAAMDTDDYPCTVGFPFAFREGELRQYYEGWDLIKYNEDVGQLHKTDASGNRISLRFATMLAKKR</sequence>
<dbReference type="eggNOG" id="COG0500">
    <property type="taxonomic scope" value="Bacteria"/>
</dbReference>
<dbReference type="STRING" id="1073999.AFK62_10075"/>
<evidence type="ECO:0000259" key="1">
    <source>
        <dbReference type="Pfam" id="PF03848"/>
    </source>
</evidence>
<dbReference type="GO" id="GO:0005737">
    <property type="term" value="C:cytoplasm"/>
    <property type="evidence" value="ECO:0007669"/>
    <property type="project" value="InterPro"/>
</dbReference>
<dbReference type="EMBL" id="CP012264">
    <property type="protein sequence ID" value="ALB62828.1"/>
    <property type="molecule type" value="Genomic_DNA"/>
</dbReference>
<reference evidence="3" key="1">
    <citation type="submission" date="2012-07" db="EMBL/GenBank/DDBJ databases">
        <authorList>
            <person name="Cummings C."/>
        </authorList>
    </citation>
    <scope>NUCLEOTIDE SEQUENCE</scope>
    <source>
        <strain evidence="3">1330</strain>
    </source>
</reference>
<dbReference type="InterPro" id="IPR029063">
    <property type="entry name" value="SAM-dependent_MTases_sf"/>
</dbReference>
<evidence type="ECO:0000313" key="2">
    <source>
        <dbReference type="EMBL" id="ALB62828.1"/>
    </source>
</evidence>
<keyword evidence="5" id="KW-1185">Reference proteome</keyword>
<dbReference type="AlphaFoldDB" id="K8ADY6"/>
<dbReference type="GO" id="GO:0046690">
    <property type="term" value="P:response to tellurium ion"/>
    <property type="evidence" value="ECO:0007669"/>
    <property type="project" value="InterPro"/>
</dbReference>
<gene>
    <name evidence="2" type="ORF">AFK62_10075</name>
    <name evidence="3" type="ORF">BN137_1850</name>
</gene>
<feature type="domain" description="Tellurite resistance methyltransferase TehB-like" evidence="1">
    <location>
        <begin position="1"/>
        <end position="193"/>
    </location>
</feature>
<proteinExistence type="predicted"/>
<dbReference type="PATRIC" id="fig|1073999.7.peg.2110"/>
<dbReference type="CDD" id="cd02440">
    <property type="entry name" value="AdoMet_MTases"/>
    <property type="match status" value="1"/>
</dbReference>
<dbReference type="InterPro" id="IPR004537">
    <property type="entry name" value="Tellurite-R_MeTrfase_TehB"/>
</dbReference>
<evidence type="ECO:0000313" key="5">
    <source>
        <dbReference type="Proteomes" id="UP000067320"/>
    </source>
</evidence>
<dbReference type="Pfam" id="PF03848">
    <property type="entry name" value="TehB"/>
    <property type="match status" value="1"/>
</dbReference>
<dbReference type="EMBL" id="CAKW01000067">
    <property type="protein sequence ID" value="CCJ72482.1"/>
    <property type="molecule type" value="Genomic_DNA"/>
</dbReference>
<dbReference type="Proteomes" id="UP000009340">
    <property type="component" value="Unassembled WGS sequence"/>
</dbReference>
<dbReference type="NCBIfam" id="NF008405">
    <property type="entry name" value="PRK11207.1"/>
    <property type="match status" value="1"/>
</dbReference>
<accession>K8ADY6</accession>
<dbReference type="Gene3D" id="3.40.50.150">
    <property type="entry name" value="Vaccinia Virus protein VP39"/>
    <property type="match status" value="1"/>
</dbReference>
<organism evidence="3 4">
    <name type="scientific">Cronobacter condimenti 1330</name>
    <dbReference type="NCBI Taxonomy" id="1073999"/>
    <lineage>
        <taxon>Bacteria</taxon>
        <taxon>Pseudomonadati</taxon>
        <taxon>Pseudomonadota</taxon>
        <taxon>Gammaproteobacteria</taxon>
        <taxon>Enterobacterales</taxon>
        <taxon>Enterobacteriaceae</taxon>
        <taxon>Cronobacter</taxon>
    </lineage>
</organism>
<dbReference type="KEGG" id="ccon:AFK62_10075"/>
<dbReference type="InterPro" id="IPR015985">
    <property type="entry name" value="TehB-like_dom"/>
</dbReference>
<dbReference type="Proteomes" id="UP000067320">
    <property type="component" value="Chromosome"/>
</dbReference>
<dbReference type="GO" id="GO:0008757">
    <property type="term" value="F:S-adenosylmethionine-dependent methyltransferase activity"/>
    <property type="evidence" value="ECO:0007669"/>
    <property type="project" value="InterPro"/>
</dbReference>
<dbReference type="NCBIfam" id="TIGR00477">
    <property type="entry name" value="tehB"/>
    <property type="match status" value="1"/>
</dbReference>
<dbReference type="RefSeq" id="WP_007671472.1">
    <property type="nucleotide sequence ID" value="NZ_CAKW01000067.1"/>
</dbReference>
<name>K8ADY6_9ENTR</name>